<reference evidence="2 3" key="1">
    <citation type="submission" date="2016-09" db="EMBL/GenBank/DDBJ databases">
        <authorList>
            <person name="Capua I."/>
            <person name="De Benedictis P."/>
            <person name="Joannis T."/>
            <person name="Lombin L.H."/>
            <person name="Cattoli G."/>
        </authorList>
    </citation>
    <scope>NUCLEOTIDE SEQUENCE [LARGE SCALE GENOMIC DNA]</scope>
    <source>
        <strain evidence="2 3">IMI 309357</strain>
    </source>
</reference>
<name>A0A1G4BCA0_9PEZI</name>
<feature type="region of interest" description="Disordered" evidence="1">
    <location>
        <begin position="138"/>
        <end position="161"/>
    </location>
</feature>
<evidence type="ECO:0000256" key="1">
    <source>
        <dbReference type="SAM" id="MobiDB-lite"/>
    </source>
</evidence>
<feature type="compositionally biased region" description="Polar residues" evidence="1">
    <location>
        <begin position="326"/>
        <end position="338"/>
    </location>
</feature>
<evidence type="ECO:0000313" key="3">
    <source>
        <dbReference type="Proteomes" id="UP000176998"/>
    </source>
</evidence>
<dbReference type="AlphaFoldDB" id="A0A1G4BCA0"/>
<sequence>MERRLNMAAVAAQEADGVSPIKAPKVSKTSKPLKPLKIDKPLMIKTSSKASGSKSSDPKPSASPRIPLVCIVCPNTPRFSDLSHLLTHLSSKGHLQTQNDVRIRANDDLAASEAITTYDKWYKDNGIERMLAERLRAKDEKAKGTARSGQPISQSLKRKKAHSILVKREADHVSMFTPPPTGRLLGQQQAITYYGDRDDVSASTPTDDATEWASDDLEAARLKGTVWPGMGIFDAATPDQKKQRNQRKDASVVRKMELSSQAITTTEMVANLDLEFERTRDVYDAPSVEGTPVAKKPRRRQRRSRAAEEDDNASEVVVKEEPTDEATPQASPASAMQPKNSLYKQEEMPELNIQSLSEKFEVTSDNASSADGDAETSAYAELDVQLDESHVDDEPHFSQYPPHRHFTIPAQDSADVFHDGIAATNKFPGAMEDEIRFDVRNRMPLRSMNANSNLSMASPTPAAKQLPRRMFTGKENNHVLQEQKMAGGDYFGGGNAHLNQAGMTNVNTFNPNFYQGYVPDILTHFNPVPWPQPISRPTHHGFNPINANHNQQQMFYHQAMPMTNTFGTSDHNHAQDAGMYGDRV</sequence>
<feature type="compositionally biased region" description="Basic residues" evidence="1">
    <location>
        <begin position="295"/>
        <end position="304"/>
    </location>
</feature>
<feature type="region of interest" description="Disordered" evidence="1">
    <location>
        <begin position="1"/>
        <end position="65"/>
    </location>
</feature>
<proteinExistence type="predicted"/>
<dbReference type="Proteomes" id="UP000176998">
    <property type="component" value="Unassembled WGS sequence"/>
</dbReference>
<dbReference type="OrthoDB" id="5428259at2759"/>
<dbReference type="RefSeq" id="XP_022476124.1">
    <property type="nucleotide sequence ID" value="XM_022617307.1"/>
</dbReference>
<keyword evidence="3" id="KW-1185">Reference proteome</keyword>
<organism evidence="2 3">
    <name type="scientific">Colletotrichum orchidophilum</name>
    <dbReference type="NCBI Taxonomy" id="1209926"/>
    <lineage>
        <taxon>Eukaryota</taxon>
        <taxon>Fungi</taxon>
        <taxon>Dikarya</taxon>
        <taxon>Ascomycota</taxon>
        <taxon>Pezizomycotina</taxon>
        <taxon>Sordariomycetes</taxon>
        <taxon>Hypocreomycetidae</taxon>
        <taxon>Glomerellales</taxon>
        <taxon>Glomerellaceae</taxon>
        <taxon>Colletotrichum</taxon>
    </lineage>
</organism>
<protein>
    <submittedName>
        <fullName evidence="2">Uncharacterized protein</fullName>
    </submittedName>
</protein>
<accession>A0A1G4BCA0</accession>
<dbReference type="GeneID" id="34558817"/>
<gene>
    <name evidence="2" type="ORF">CORC01_05665</name>
</gene>
<evidence type="ECO:0000313" key="2">
    <source>
        <dbReference type="EMBL" id="OHE98975.1"/>
    </source>
</evidence>
<feature type="compositionally biased region" description="Low complexity" evidence="1">
    <location>
        <begin position="43"/>
        <end position="64"/>
    </location>
</feature>
<feature type="region of interest" description="Disordered" evidence="1">
    <location>
        <begin position="283"/>
        <end position="338"/>
    </location>
</feature>
<dbReference type="EMBL" id="MJBS01000040">
    <property type="protein sequence ID" value="OHE98975.1"/>
    <property type="molecule type" value="Genomic_DNA"/>
</dbReference>
<dbReference type="STRING" id="1209926.A0A1G4BCA0"/>
<comment type="caution">
    <text evidence="2">The sequence shown here is derived from an EMBL/GenBank/DDBJ whole genome shotgun (WGS) entry which is preliminary data.</text>
</comment>